<feature type="signal peptide" evidence="1">
    <location>
        <begin position="1"/>
        <end position="20"/>
    </location>
</feature>
<sequence>MMKRVVWLFLFALLAVGAQAQINKPLKRELDSLYALDQKYRALTSGKRDSALTDSLAKVYHVSPTDVSAHLWKLQNEADSASLKRVEAIIKQYGYPGKTLVGEPTNQAAFFILQHSNKIGQYIDVVKTAAEKHELPFARYAMMQDRWLMYNNEPQVYGTQLKGMNIKNPETGKVAWKFFIWPIADPQNVNQRRQQAGIEKTIEEYARGVGLTYKAYTLDDVKSGKIE</sequence>
<keyword evidence="1" id="KW-0732">Signal</keyword>
<dbReference type="STRING" id="1792845.BC343_02210"/>
<comment type="caution">
    <text evidence="2">The sequence shown here is derived from an EMBL/GenBank/DDBJ whole genome shotgun (WGS) entry which is preliminary data.</text>
</comment>
<dbReference type="EMBL" id="MBTF01000001">
    <property type="protein sequence ID" value="OOQ61899.1"/>
    <property type="molecule type" value="Genomic_DNA"/>
</dbReference>
<proteinExistence type="predicted"/>
<reference evidence="2 3" key="1">
    <citation type="submission" date="2016-07" db="EMBL/GenBank/DDBJ databases">
        <title>Genomic analysis of zinc-resistant bacterium Mucilaginibacter pedocola TBZ30.</title>
        <authorList>
            <person name="Huang J."/>
            <person name="Tang J."/>
        </authorList>
    </citation>
    <scope>NUCLEOTIDE SEQUENCE [LARGE SCALE GENOMIC DNA]</scope>
    <source>
        <strain evidence="2 3">TBZ30</strain>
    </source>
</reference>
<dbReference type="AlphaFoldDB" id="A0A1S9PLU0"/>
<evidence type="ECO:0000313" key="3">
    <source>
        <dbReference type="Proteomes" id="UP000189739"/>
    </source>
</evidence>
<dbReference type="InterPro" id="IPR046732">
    <property type="entry name" value="DUF6624"/>
</dbReference>
<evidence type="ECO:0000313" key="2">
    <source>
        <dbReference type="EMBL" id="OOQ61899.1"/>
    </source>
</evidence>
<gene>
    <name evidence="2" type="ORF">BC343_02210</name>
</gene>
<dbReference type="Proteomes" id="UP000189739">
    <property type="component" value="Unassembled WGS sequence"/>
</dbReference>
<keyword evidence="3" id="KW-1185">Reference proteome</keyword>
<feature type="chain" id="PRO_5012797747" evidence="1">
    <location>
        <begin position="21"/>
        <end position="227"/>
    </location>
</feature>
<accession>A0A1S9PLU0</accession>
<name>A0A1S9PLU0_9SPHI</name>
<protein>
    <submittedName>
        <fullName evidence="2">Uncharacterized protein</fullName>
    </submittedName>
</protein>
<evidence type="ECO:0000256" key="1">
    <source>
        <dbReference type="SAM" id="SignalP"/>
    </source>
</evidence>
<dbReference type="Pfam" id="PF20329">
    <property type="entry name" value="DUF6624"/>
    <property type="match status" value="1"/>
</dbReference>
<organism evidence="2 3">
    <name type="scientific">Mucilaginibacter pedocola</name>
    <dbReference type="NCBI Taxonomy" id="1792845"/>
    <lineage>
        <taxon>Bacteria</taxon>
        <taxon>Pseudomonadati</taxon>
        <taxon>Bacteroidota</taxon>
        <taxon>Sphingobacteriia</taxon>
        <taxon>Sphingobacteriales</taxon>
        <taxon>Sphingobacteriaceae</taxon>
        <taxon>Mucilaginibacter</taxon>
    </lineage>
</organism>